<dbReference type="RefSeq" id="XP_007395276.1">
    <property type="nucleotide sequence ID" value="XM_007395214.1"/>
</dbReference>
<dbReference type="Proteomes" id="UP000008370">
    <property type="component" value="Unassembled WGS sequence"/>
</dbReference>
<reference evidence="1 2" key="1">
    <citation type="journal article" date="2012" name="BMC Genomics">
        <title>Comparative genomics of the white-rot fungi, Phanerochaete carnosa and P. chrysosporium, to elucidate the genetic basis of the distinct wood types they colonize.</title>
        <authorList>
            <person name="Suzuki H."/>
            <person name="MacDonald J."/>
            <person name="Syed K."/>
            <person name="Salamov A."/>
            <person name="Hori C."/>
            <person name="Aerts A."/>
            <person name="Henrissat B."/>
            <person name="Wiebenga A."/>
            <person name="vanKuyk P.A."/>
            <person name="Barry K."/>
            <person name="Lindquist E."/>
            <person name="LaButti K."/>
            <person name="Lapidus A."/>
            <person name="Lucas S."/>
            <person name="Coutinho P."/>
            <person name="Gong Y."/>
            <person name="Samejima M."/>
            <person name="Mahadevan R."/>
            <person name="Abou-Zaid M."/>
            <person name="de Vries R.P."/>
            <person name="Igarashi K."/>
            <person name="Yadav J.S."/>
            <person name="Grigoriev I.V."/>
            <person name="Master E.R."/>
        </authorList>
    </citation>
    <scope>NUCLEOTIDE SEQUENCE [LARGE SCALE GENOMIC DNA]</scope>
    <source>
        <strain evidence="1 2">HHB-10118-sp</strain>
    </source>
</reference>
<evidence type="ECO:0000313" key="1">
    <source>
        <dbReference type="EMBL" id="EKM54926.1"/>
    </source>
</evidence>
<name>K5UXV5_PHACS</name>
<sequence>MYPVVLTGVLLLCVCAFGLALISALYSLRTARMTSPVLRRGDSGARDYDMAPAGLKLNSRYL</sequence>
<keyword evidence="2" id="KW-1185">Reference proteome</keyword>
<dbReference type="KEGG" id="pco:PHACADRAFT_255136"/>
<dbReference type="InParanoid" id="K5UXV5"/>
<dbReference type="EMBL" id="JH930472">
    <property type="protein sequence ID" value="EKM54926.1"/>
    <property type="molecule type" value="Genomic_DNA"/>
</dbReference>
<dbReference type="AlphaFoldDB" id="K5UXV5"/>
<evidence type="ECO:0000313" key="2">
    <source>
        <dbReference type="Proteomes" id="UP000008370"/>
    </source>
</evidence>
<dbReference type="GeneID" id="18916238"/>
<proteinExistence type="predicted"/>
<dbReference type="HOGENOM" id="CLU_2904925_0_0_1"/>
<organism evidence="1 2">
    <name type="scientific">Phanerochaete carnosa (strain HHB-10118-sp)</name>
    <name type="common">White-rot fungus</name>
    <name type="synonym">Peniophora carnosa</name>
    <dbReference type="NCBI Taxonomy" id="650164"/>
    <lineage>
        <taxon>Eukaryota</taxon>
        <taxon>Fungi</taxon>
        <taxon>Dikarya</taxon>
        <taxon>Basidiomycota</taxon>
        <taxon>Agaricomycotina</taxon>
        <taxon>Agaricomycetes</taxon>
        <taxon>Polyporales</taxon>
        <taxon>Phanerochaetaceae</taxon>
        <taxon>Phanerochaete</taxon>
    </lineage>
</organism>
<accession>K5UXV5</accession>
<gene>
    <name evidence="1" type="ORF">PHACADRAFT_255136</name>
</gene>
<protein>
    <submittedName>
        <fullName evidence="1">Uncharacterized protein</fullName>
    </submittedName>
</protein>